<evidence type="ECO:0000313" key="3">
    <source>
        <dbReference type="Proteomes" id="UP000564496"/>
    </source>
</evidence>
<proteinExistence type="predicted"/>
<name>A0A7Z0DKK9_9ACTN</name>
<sequence length="151" mass="16230">MRQIGQETPTSVLGAGELSAEGVERLGERVELGPGVTDWDTGLIAACGDLCGGALQSSQRFLEPSAQEPADRQRQGRGGDDGDTQGDDARRLECTFDVLEFGRVGRVVCLEHVLMEQGRPHNSGDNSGGNNRSEQDQRLRQDEPGSDPQLP</sequence>
<evidence type="ECO:0000256" key="1">
    <source>
        <dbReference type="SAM" id="MobiDB-lite"/>
    </source>
</evidence>
<feature type="region of interest" description="Disordered" evidence="1">
    <location>
        <begin position="58"/>
        <end position="89"/>
    </location>
</feature>
<feature type="compositionally biased region" description="Basic and acidic residues" evidence="1">
    <location>
        <begin position="133"/>
        <end position="143"/>
    </location>
</feature>
<dbReference type="Proteomes" id="UP000564496">
    <property type="component" value="Unassembled WGS sequence"/>
</dbReference>
<evidence type="ECO:0000313" key="2">
    <source>
        <dbReference type="EMBL" id="NYI77067.1"/>
    </source>
</evidence>
<gene>
    <name evidence="2" type="ORF">BJ988_001715</name>
</gene>
<protein>
    <submittedName>
        <fullName evidence="2">Uncharacterized protein</fullName>
    </submittedName>
</protein>
<feature type="compositionally biased region" description="Basic and acidic residues" evidence="1">
    <location>
        <begin position="69"/>
        <end position="80"/>
    </location>
</feature>
<feature type="region of interest" description="Disordered" evidence="1">
    <location>
        <begin position="118"/>
        <end position="151"/>
    </location>
</feature>
<accession>A0A7Z0DKK9</accession>
<keyword evidence="3" id="KW-1185">Reference proteome</keyword>
<organism evidence="2 3">
    <name type="scientific">Nocardioides panzhihuensis</name>
    <dbReference type="NCBI Taxonomy" id="860243"/>
    <lineage>
        <taxon>Bacteria</taxon>
        <taxon>Bacillati</taxon>
        <taxon>Actinomycetota</taxon>
        <taxon>Actinomycetes</taxon>
        <taxon>Propionibacteriales</taxon>
        <taxon>Nocardioidaceae</taxon>
        <taxon>Nocardioides</taxon>
    </lineage>
</organism>
<comment type="caution">
    <text evidence="2">The sequence shown here is derived from an EMBL/GenBank/DDBJ whole genome shotgun (WGS) entry which is preliminary data.</text>
</comment>
<dbReference type="EMBL" id="JACBZR010000001">
    <property type="protein sequence ID" value="NYI77067.1"/>
    <property type="molecule type" value="Genomic_DNA"/>
</dbReference>
<feature type="compositionally biased region" description="Low complexity" evidence="1">
    <location>
        <begin position="123"/>
        <end position="132"/>
    </location>
</feature>
<reference evidence="2 3" key="1">
    <citation type="submission" date="2020-07" db="EMBL/GenBank/DDBJ databases">
        <title>Sequencing the genomes of 1000 actinobacteria strains.</title>
        <authorList>
            <person name="Klenk H.-P."/>
        </authorList>
    </citation>
    <scope>NUCLEOTIDE SEQUENCE [LARGE SCALE GENOMIC DNA]</scope>
    <source>
        <strain evidence="2 3">DSM 26487</strain>
    </source>
</reference>
<dbReference type="AlphaFoldDB" id="A0A7Z0DKK9"/>